<dbReference type="EMBL" id="PRFA01000048">
    <property type="protein sequence ID" value="PWU90774.1"/>
    <property type="molecule type" value="Genomic_DNA"/>
</dbReference>
<comment type="caution">
    <text evidence="2">The sequence shown here is derived from an EMBL/GenBank/DDBJ whole genome shotgun (WGS) entry which is preliminary data.</text>
</comment>
<reference evidence="5 6" key="1">
    <citation type="journal article" date="2018" name="Microb. Genom.">
        <title>Expanding an expanded genome: long-read sequencing of Trypanosoma cruzi.</title>
        <authorList>
            <person name="Berna L."/>
            <person name="Rodriguez M."/>
            <person name="Chiribao M.L."/>
            <person name="Parodi-Talice A."/>
            <person name="Pita S."/>
            <person name="Rijo G."/>
            <person name="Alvarez-Valin F."/>
            <person name="Robello C."/>
        </authorList>
    </citation>
    <scope>NUCLEOTIDE SEQUENCE [LARGE SCALE GENOMIC DNA]</scope>
    <source>
        <strain evidence="2 6">Dm28c</strain>
        <strain evidence="3 5">TCC</strain>
    </source>
</reference>
<gene>
    <name evidence="4" type="ORF">C3747_40g893c</name>
    <name evidence="3" type="ORF">C3747_57g1251c</name>
    <name evidence="2" type="ORF">C4B63_48g693c</name>
</gene>
<evidence type="ECO:0000313" key="5">
    <source>
        <dbReference type="Proteomes" id="UP000246078"/>
    </source>
</evidence>
<dbReference type="AlphaFoldDB" id="A0A2V2V3C1"/>
<evidence type="ECO:0000256" key="1">
    <source>
        <dbReference type="SAM" id="Phobius"/>
    </source>
</evidence>
<name>A0A2V2V3C1_TRYCR</name>
<keyword evidence="1" id="KW-0812">Transmembrane</keyword>
<accession>A0A2V2V3C1</accession>
<evidence type="ECO:0000313" key="6">
    <source>
        <dbReference type="Proteomes" id="UP000246121"/>
    </source>
</evidence>
<dbReference type="VEuPathDB" id="TriTrypDB:C4B63_48g693c"/>
<dbReference type="VEuPathDB" id="TriTrypDB:TcBrA4_0016810"/>
<feature type="transmembrane region" description="Helical" evidence="1">
    <location>
        <begin position="36"/>
        <end position="54"/>
    </location>
</feature>
<dbReference type="VEuPathDB" id="TriTrypDB:BCY84_10813"/>
<dbReference type="VEuPathDB" id="TriTrypDB:C3747_57g1251c"/>
<dbReference type="VEuPathDB" id="TriTrypDB:TcCL_ESM02216"/>
<dbReference type="VEuPathDB" id="TriTrypDB:TcCLB.507641.64"/>
<dbReference type="OMA" id="GYFAVMW"/>
<dbReference type="Proteomes" id="UP000246121">
    <property type="component" value="Unassembled WGS sequence"/>
</dbReference>
<dbReference type="VEuPathDB" id="TriTrypDB:TCDM_14300"/>
<dbReference type="OrthoDB" id="262011at2759"/>
<proteinExistence type="predicted"/>
<sequence>MFRRALGPQASRILARTSSSARCYTNYEHVKYPVDTQALACILGYFFVMWVLMARMGSLFSWRSEYKRDYLRVWRRKLGKGYKWSDEWGPKMDTVWKNVPDRVE</sequence>
<protein>
    <submittedName>
        <fullName evidence="2">Uncharacterized protein</fullName>
    </submittedName>
</protein>
<keyword evidence="1" id="KW-1133">Transmembrane helix</keyword>
<keyword evidence="1" id="KW-0472">Membrane</keyword>
<dbReference type="VEuPathDB" id="TriTrypDB:TcG_13495"/>
<dbReference type="EMBL" id="PRFC01000057">
    <property type="protein sequence ID" value="PWV11629.1"/>
    <property type="molecule type" value="Genomic_DNA"/>
</dbReference>
<evidence type="ECO:0000313" key="2">
    <source>
        <dbReference type="EMBL" id="PWU90774.1"/>
    </source>
</evidence>
<dbReference type="EMBL" id="PRFC01000040">
    <property type="protein sequence ID" value="PWV13992.1"/>
    <property type="molecule type" value="Genomic_DNA"/>
</dbReference>
<dbReference type="VEuPathDB" id="TriTrypDB:C3747_40g893c"/>
<organism evidence="2 6">
    <name type="scientific">Trypanosoma cruzi</name>
    <dbReference type="NCBI Taxonomy" id="5693"/>
    <lineage>
        <taxon>Eukaryota</taxon>
        <taxon>Discoba</taxon>
        <taxon>Euglenozoa</taxon>
        <taxon>Kinetoplastea</taxon>
        <taxon>Metakinetoplastina</taxon>
        <taxon>Trypanosomatida</taxon>
        <taxon>Trypanosomatidae</taxon>
        <taxon>Trypanosoma</taxon>
        <taxon>Schizotrypanum</taxon>
    </lineage>
</organism>
<evidence type="ECO:0000313" key="3">
    <source>
        <dbReference type="EMBL" id="PWV11629.1"/>
    </source>
</evidence>
<dbReference type="Proteomes" id="UP000246078">
    <property type="component" value="Unassembled WGS sequence"/>
</dbReference>
<evidence type="ECO:0000313" key="4">
    <source>
        <dbReference type="EMBL" id="PWV13992.1"/>
    </source>
</evidence>